<evidence type="ECO:0000256" key="2">
    <source>
        <dbReference type="ARBA" id="ARBA00013064"/>
    </source>
</evidence>
<dbReference type="PANTHER" id="PTHR11717:SF7">
    <property type="entry name" value="LOW MOLECULAR WEIGHT PHOSPHOTYROSINE PROTEIN PHOSPHATASE"/>
    <property type="match status" value="1"/>
</dbReference>
<evidence type="ECO:0000256" key="4">
    <source>
        <dbReference type="ARBA" id="ARBA00022912"/>
    </source>
</evidence>
<comment type="caution">
    <text evidence="6">The sequence shown here is derived from an EMBL/GenBank/DDBJ whole genome shotgun (WGS) entry which is preliminary data.</text>
</comment>
<dbReference type="EMBL" id="JAFDVD010000012">
    <property type="protein sequence ID" value="MBM6401102.1"/>
    <property type="molecule type" value="Genomic_DNA"/>
</dbReference>
<reference evidence="6" key="1">
    <citation type="submission" date="2021-02" db="EMBL/GenBank/DDBJ databases">
        <title>Phycicoccus sp. MQZ13P-5T, whole genome shotgun sequence.</title>
        <authorList>
            <person name="Tuo L."/>
        </authorList>
    </citation>
    <scope>NUCLEOTIDE SEQUENCE</scope>
    <source>
        <strain evidence="6">MQZ13P-5</strain>
    </source>
</reference>
<dbReference type="Proteomes" id="UP001430172">
    <property type="component" value="Unassembled WGS sequence"/>
</dbReference>
<dbReference type="PANTHER" id="PTHR11717">
    <property type="entry name" value="LOW MOLECULAR WEIGHT PROTEIN TYROSINE PHOSPHATASE"/>
    <property type="match status" value="1"/>
</dbReference>
<dbReference type="SMART" id="SM00226">
    <property type="entry name" value="LMWPc"/>
    <property type="match status" value="1"/>
</dbReference>
<dbReference type="InterPro" id="IPR036196">
    <property type="entry name" value="Ptyr_pPase_sf"/>
</dbReference>
<feature type="domain" description="Phosphotyrosine protein phosphatase I" evidence="5">
    <location>
        <begin position="5"/>
        <end position="150"/>
    </location>
</feature>
<evidence type="ECO:0000313" key="6">
    <source>
        <dbReference type="EMBL" id="MBM6401102.1"/>
    </source>
</evidence>
<dbReference type="PRINTS" id="PR00719">
    <property type="entry name" value="LMWPTPASE"/>
</dbReference>
<dbReference type="InterPro" id="IPR023485">
    <property type="entry name" value="Ptyr_pPase"/>
</dbReference>
<accession>A0ABS2CMJ4</accession>
<dbReference type="SUPFAM" id="SSF52788">
    <property type="entry name" value="Phosphotyrosine protein phosphatases I"/>
    <property type="match status" value="1"/>
</dbReference>
<name>A0ABS2CMJ4_9MICO</name>
<organism evidence="6 7">
    <name type="scientific">Phycicoccus sonneratiae</name>
    <dbReference type="NCBI Taxonomy" id="2807628"/>
    <lineage>
        <taxon>Bacteria</taxon>
        <taxon>Bacillati</taxon>
        <taxon>Actinomycetota</taxon>
        <taxon>Actinomycetes</taxon>
        <taxon>Micrococcales</taxon>
        <taxon>Intrasporangiaceae</taxon>
        <taxon>Phycicoccus</taxon>
    </lineage>
</organism>
<dbReference type="Gene3D" id="3.40.50.2300">
    <property type="match status" value="1"/>
</dbReference>
<keyword evidence="4" id="KW-0904">Protein phosphatase</keyword>
<keyword evidence="3" id="KW-0378">Hydrolase</keyword>
<protein>
    <recommendedName>
        <fullName evidence="2">protein-tyrosine-phosphatase</fullName>
        <ecNumber evidence="2">3.1.3.48</ecNumber>
    </recommendedName>
</protein>
<evidence type="ECO:0000313" key="7">
    <source>
        <dbReference type="Proteomes" id="UP001430172"/>
    </source>
</evidence>
<evidence type="ECO:0000256" key="1">
    <source>
        <dbReference type="ARBA" id="ARBA00011063"/>
    </source>
</evidence>
<gene>
    <name evidence="6" type="ORF">JQN70_11935</name>
</gene>
<comment type="similarity">
    <text evidence="1">Belongs to the low molecular weight phosphotyrosine protein phosphatase family.</text>
</comment>
<dbReference type="InterPro" id="IPR017867">
    <property type="entry name" value="Tyr_phospatase_low_mol_wt"/>
</dbReference>
<dbReference type="EC" id="3.1.3.48" evidence="2"/>
<proteinExistence type="inferred from homology"/>
<dbReference type="InterPro" id="IPR050438">
    <property type="entry name" value="LMW_PTPase"/>
</dbReference>
<dbReference type="Pfam" id="PF01451">
    <property type="entry name" value="LMWPc"/>
    <property type="match status" value="1"/>
</dbReference>
<keyword evidence="7" id="KW-1185">Reference proteome</keyword>
<dbReference type="RefSeq" id="WP_204131557.1">
    <property type="nucleotide sequence ID" value="NZ_JAFDVD010000012.1"/>
</dbReference>
<sequence length="192" mass="20171">MNGPGHVLVVCTGNVCRSPYLERRLRQDLAGTGIEVSSAGTRGLVGRDMDPTSRALLVRAGADAEGFAARELTSELVAGADLVITAAREHRAAAARLHPAALRRAMTLRDLADLLDGVTPRELADGYHGESTWVRHVVDVAASRRGLVPARQDGVDVTDPIGRGPEVFDRMAAEIDGALVPVVAALRAAPSA</sequence>
<evidence type="ECO:0000256" key="3">
    <source>
        <dbReference type="ARBA" id="ARBA00022801"/>
    </source>
</evidence>
<evidence type="ECO:0000259" key="5">
    <source>
        <dbReference type="SMART" id="SM00226"/>
    </source>
</evidence>